<gene>
    <name evidence="1" type="ORF">L1987_18608</name>
</gene>
<keyword evidence="2" id="KW-1185">Reference proteome</keyword>
<reference evidence="1 2" key="2">
    <citation type="journal article" date="2022" name="Mol. Ecol. Resour.">
        <title>The genomes of chicory, endive, great burdock and yacon provide insights into Asteraceae paleo-polyploidization history and plant inulin production.</title>
        <authorList>
            <person name="Fan W."/>
            <person name="Wang S."/>
            <person name="Wang H."/>
            <person name="Wang A."/>
            <person name="Jiang F."/>
            <person name="Liu H."/>
            <person name="Zhao H."/>
            <person name="Xu D."/>
            <person name="Zhang Y."/>
        </authorList>
    </citation>
    <scope>NUCLEOTIDE SEQUENCE [LARGE SCALE GENOMIC DNA]</scope>
    <source>
        <strain evidence="2">cv. Yunnan</strain>
        <tissue evidence="1">Leaves</tissue>
    </source>
</reference>
<evidence type="ECO:0000313" key="1">
    <source>
        <dbReference type="EMBL" id="KAI3813873.1"/>
    </source>
</evidence>
<dbReference type="EMBL" id="CM042023">
    <property type="protein sequence ID" value="KAI3813873.1"/>
    <property type="molecule type" value="Genomic_DNA"/>
</dbReference>
<reference evidence="2" key="1">
    <citation type="journal article" date="2022" name="Mol. Ecol. Resour.">
        <title>The genomes of chicory, endive, great burdock and yacon provide insights into Asteraceae palaeo-polyploidization history and plant inulin production.</title>
        <authorList>
            <person name="Fan W."/>
            <person name="Wang S."/>
            <person name="Wang H."/>
            <person name="Wang A."/>
            <person name="Jiang F."/>
            <person name="Liu H."/>
            <person name="Zhao H."/>
            <person name="Xu D."/>
            <person name="Zhang Y."/>
        </authorList>
    </citation>
    <scope>NUCLEOTIDE SEQUENCE [LARGE SCALE GENOMIC DNA]</scope>
    <source>
        <strain evidence="2">cv. Yunnan</strain>
    </source>
</reference>
<protein>
    <submittedName>
        <fullName evidence="1">Uncharacterized protein</fullName>
    </submittedName>
</protein>
<evidence type="ECO:0000313" key="2">
    <source>
        <dbReference type="Proteomes" id="UP001056120"/>
    </source>
</evidence>
<sequence>MMKLVTMWVMKKKNTRNDDFDKNKDDKDVGIPEERNGDSNVEGGKGNGGHYFEFNIEWSESNKDESVSEADLENLPPNLEKDGLDDKIIYETVDGQMIETNLSLDRSKWFKPLLSTLEPLVHTIKAKKTHDTSKIIS</sequence>
<accession>A0ACB9J2F5</accession>
<name>A0ACB9J2F5_9ASTR</name>
<proteinExistence type="predicted"/>
<comment type="caution">
    <text evidence="1">The sequence shown here is derived from an EMBL/GenBank/DDBJ whole genome shotgun (WGS) entry which is preliminary data.</text>
</comment>
<organism evidence="1 2">
    <name type="scientific">Smallanthus sonchifolius</name>
    <dbReference type="NCBI Taxonomy" id="185202"/>
    <lineage>
        <taxon>Eukaryota</taxon>
        <taxon>Viridiplantae</taxon>
        <taxon>Streptophyta</taxon>
        <taxon>Embryophyta</taxon>
        <taxon>Tracheophyta</taxon>
        <taxon>Spermatophyta</taxon>
        <taxon>Magnoliopsida</taxon>
        <taxon>eudicotyledons</taxon>
        <taxon>Gunneridae</taxon>
        <taxon>Pentapetalae</taxon>
        <taxon>asterids</taxon>
        <taxon>campanulids</taxon>
        <taxon>Asterales</taxon>
        <taxon>Asteraceae</taxon>
        <taxon>Asteroideae</taxon>
        <taxon>Heliantheae alliance</taxon>
        <taxon>Millerieae</taxon>
        <taxon>Smallanthus</taxon>
    </lineage>
</organism>
<dbReference type="Proteomes" id="UP001056120">
    <property type="component" value="Linkage Group LG06"/>
</dbReference>